<name>A0AAX4PJF0_9CHLO</name>
<dbReference type="AlphaFoldDB" id="A0AAX4PJF0"/>
<accession>A0AAX4PJF0</accession>
<dbReference type="Proteomes" id="UP001472866">
    <property type="component" value="Chromosome 13"/>
</dbReference>
<sequence length="186" mass="19377">MALALAVTAQAHLTTELLAQAVLENLVGGGFSMQCSQDLGKVYQNQEVMGAMGKLTDDENQEGQLIGQTCAATAFPCITAFGQGTCCSVEGPQVWKKHLDDIDALQKAGQSVTQGYVAVSSQILTLRNGASATVTTVAMSFMQPSYMPASCVNAGDAQAFNAASTQACFKAIIPGNTILDCGVQWS</sequence>
<gene>
    <name evidence="1" type="ORF">HKI87_13g72970</name>
</gene>
<dbReference type="EMBL" id="CP151513">
    <property type="protein sequence ID" value="WZN65735.1"/>
    <property type="molecule type" value="Genomic_DNA"/>
</dbReference>
<keyword evidence="2" id="KW-1185">Reference proteome</keyword>
<organism evidence="1 2">
    <name type="scientific">Chloropicon roscoffensis</name>
    <dbReference type="NCBI Taxonomy" id="1461544"/>
    <lineage>
        <taxon>Eukaryota</taxon>
        <taxon>Viridiplantae</taxon>
        <taxon>Chlorophyta</taxon>
        <taxon>Chloropicophyceae</taxon>
        <taxon>Chloropicales</taxon>
        <taxon>Chloropicaceae</taxon>
        <taxon>Chloropicon</taxon>
    </lineage>
</organism>
<protein>
    <submittedName>
        <fullName evidence="1">Uncharacterized protein</fullName>
    </submittedName>
</protein>
<evidence type="ECO:0000313" key="2">
    <source>
        <dbReference type="Proteomes" id="UP001472866"/>
    </source>
</evidence>
<reference evidence="1 2" key="1">
    <citation type="submission" date="2024-03" db="EMBL/GenBank/DDBJ databases">
        <title>Complete genome sequence of the green alga Chloropicon roscoffensis RCC1871.</title>
        <authorList>
            <person name="Lemieux C."/>
            <person name="Pombert J.-F."/>
            <person name="Otis C."/>
            <person name="Turmel M."/>
        </authorList>
    </citation>
    <scope>NUCLEOTIDE SEQUENCE [LARGE SCALE GENOMIC DNA]</scope>
    <source>
        <strain evidence="1 2">RCC1871</strain>
    </source>
</reference>
<proteinExistence type="predicted"/>
<evidence type="ECO:0000313" key="1">
    <source>
        <dbReference type="EMBL" id="WZN65735.1"/>
    </source>
</evidence>